<proteinExistence type="predicted"/>
<dbReference type="Pfam" id="PF07997">
    <property type="entry name" value="DUF1694"/>
    <property type="match status" value="1"/>
</dbReference>
<evidence type="ECO:0000313" key="2">
    <source>
        <dbReference type="Proteomes" id="UP001519349"/>
    </source>
</evidence>
<dbReference type="InterPro" id="IPR029064">
    <property type="entry name" value="Ribosomal_eL30-like_sf"/>
</dbReference>
<comment type="caution">
    <text evidence="1">The sequence shown here is derived from an EMBL/GenBank/DDBJ whole genome shotgun (WGS) entry which is preliminary data.</text>
</comment>
<dbReference type="EMBL" id="QFAY01000005">
    <property type="protein sequence ID" value="MBP2620396.1"/>
    <property type="molecule type" value="Genomic_DNA"/>
</dbReference>
<dbReference type="SUPFAM" id="SSF160515">
    <property type="entry name" value="YueI-like"/>
    <property type="match status" value="1"/>
</dbReference>
<dbReference type="InterPro" id="IPR012543">
    <property type="entry name" value="DUF1694"/>
</dbReference>
<dbReference type="Gene3D" id="3.30.1330.30">
    <property type="match status" value="1"/>
</dbReference>
<organism evidence="1 2">
    <name type="scientific">Streptococcus panodentis</name>
    <dbReference type="NCBI Taxonomy" id="1581472"/>
    <lineage>
        <taxon>Bacteria</taxon>
        <taxon>Bacillati</taxon>
        <taxon>Bacillota</taxon>
        <taxon>Bacilli</taxon>
        <taxon>Lactobacillales</taxon>
        <taxon>Streptococcaceae</taxon>
        <taxon>Streptococcus</taxon>
    </lineage>
</organism>
<sequence length="151" mass="17082">MTDIDKVIMEKANGGAKCSPDEQRKYLETFEERVIADCSVEEANSSLIRSHFKEMLVKIIEDYSPVTVKISPQVESSNQIFYLKTAKELGCQASIVSADCQASPFGLVIHSDQPVEVDEKEMLRHFAGLLHTEEKAALQQKKPSFWEKLFK</sequence>
<gene>
    <name evidence="1" type="ORF">DHL47_03410</name>
</gene>
<reference evidence="1 2" key="1">
    <citation type="submission" date="2018-05" db="EMBL/GenBank/DDBJ databases">
        <title>Draft genome sequence of Streptococcus panodentis CCUG 70867T.</title>
        <authorList>
            <person name="Salva-Serra F."/>
            <person name="Mendez V."/>
            <person name="Jaen-Luchoro D."/>
            <person name="Gonzales-Siles L."/>
            <person name="Karlsson R."/>
            <person name="Engstrom-Jakobsson H."/>
            <person name="Busquets A."/>
            <person name="Gomila M."/>
            <person name="Pineiro-Iglesias B."/>
            <person name="Bennasar-Figueras A."/>
            <person name="Seeger M."/>
            <person name="Moore E."/>
        </authorList>
    </citation>
    <scope>NUCLEOTIDE SEQUENCE [LARGE SCALE GENOMIC DNA]</scope>
    <source>
        <strain evidence="1 2">CCUG 70867</strain>
    </source>
</reference>
<dbReference type="RefSeq" id="WP_128835966.1">
    <property type="nucleotide sequence ID" value="NZ_QFAY01000005.1"/>
</dbReference>
<dbReference type="Proteomes" id="UP001519349">
    <property type="component" value="Unassembled WGS sequence"/>
</dbReference>
<protein>
    <submittedName>
        <fullName evidence="1">DUF1694 domain-containing protein</fullName>
    </submittedName>
</protein>
<keyword evidence="2" id="KW-1185">Reference proteome</keyword>
<name>A0ABS5AVU6_9STRE</name>
<accession>A0ABS5AVU6</accession>
<evidence type="ECO:0000313" key="1">
    <source>
        <dbReference type="EMBL" id="MBP2620396.1"/>
    </source>
</evidence>
<dbReference type="PIRSF" id="PIRSF034303">
    <property type="entry name" value="DUF1694"/>
    <property type="match status" value="1"/>
</dbReference>